<comment type="caution">
    <text evidence="1">The sequence shown here is derived from an EMBL/GenBank/DDBJ whole genome shotgun (WGS) entry which is preliminary data.</text>
</comment>
<proteinExistence type="predicted"/>
<dbReference type="Proteomes" id="UP000664288">
    <property type="component" value="Unassembled WGS sequence"/>
</dbReference>
<dbReference type="Pfam" id="PF07386">
    <property type="entry name" value="DUF1499"/>
    <property type="match status" value="1"/>
</dbReference>
<reference evidence="1 2" key="1">
    <citation type="submission" date="2021-03" db="EMBL/GenBank/DDBJ databases">
        <title>Whole genome sequence of Jiella sp. MQZ13P-4.</title>
        <authorList>
            <person name="Tuo L."/>
        </authorList>
    </citation>
    <scope>NUCLEOTIDE SEQUENCE [LARGE SCALE GENOMIC DNA]</scope>
    <source>
        <strain evidence="1 2">MQZ13P-4</strain>
    </source>
</reference>
<evidence type="ECO:0000313" key="1">
    <source>
        <dbReference type="EMBL" id="MBO0904037.1"/>
    </source>
</evidence>
<evidence type="ECO:0000313" key="2">
    <source>
        <dbReference type="Proteomes" id="UP000664288"/>
    </source>
</evidence>
<gene>
    <name evidence="1" type="ORF">J1C47_10310</name>
</gene>
<dbReference type="EMBL" id="JAFMPY010000008">
    <property type="protein sequence ID" value="MBO0904037.1"/>
    <property type="molecule type" value="Genomic_DNA"/>
</dbReference>
<sequence>MPASAPKPRSPGKKLAVGTAAFLALSVAGFFAIGPKRVWHYAAGPADQGAIDFARLTRRSAPNDSLACSSGLCSQPVDVELPTYAGTPAALMAKLDAVVAAMGDAERVDDGRDPAYRRFVFYSRILEFPDTLDARAVETAGGTGLQLYSRSLLGRGDFGANRARLERIARRLETAGTVAAAGRRKSLSGSTG</sequence>
<keyword evidence="2" id="KW-1185">Reference proteome</keyword>
<accession>A0ABS3J2Z1</accession>
<dbReference type="InterPro" id="IPR010865">
    <property type="entry name" value="DUF1499"/>
</dbReference>
<name>A0ABS3J2Z1_9HYPH</name>
<organism evidence="1 2">
    <name type="scientific">Jiella sonneratiae</name>
    <dbReference type="NCBI Taxonomy" id="2816856"/>
    <lineage>
        <taxon>Bacteria</taxon>
        <taxon>Pseudomonadati</taxon>
        <taxon>Pseudomonadota</taxon>
        <taxon>Alphaproteobacteria</taxon>
        <taxon>Hyphomicrobiales</taxon>
        <taxon>Aurantimonadaceae</taxon>
        <taxon>Jiella</taxon>
    </lineage>
</organism>
<protein>
    <submittedName>
        <fullName evidence="1">DUF1499 domain-containing protein</fullName>
    </submittedName>
</protein>
<dbReference type="RefSeq" id="WP_207350668.1">
    <property type="nucleotide sequence ID" value="NZ_JAFMPY010000008.1"/>
</dbReference>